<dbReference type="SUPFAM" id="SSF53822">
    <property type="entry name" value="Periplasmic binding protein-like I"/>
    <property type="match status" value="1"/>
</dbReference>
<evidence type="ECO:0000256" key="3">
    <source>
        <dbReference type="ARBA" id="ARBA00023163"/>
    </source>
</evidence>
<evidence type="ECO:0000256" key="2">
    <source>
        <dbReference type="ARBA" id="ARBA00023125"/>
    </source>
</evidence>
<dbReference type="CDD" id="cd01392">
    <property type="entry name" value="HTH_LacI"/>
    <property type="match status" value="1"/>
</dbReference>
<keyword evidence="6" id="KW-1185">Reference proteome</keyword>
<keyword evidence="3" id="KW-0804">Transcription</keyword>
<dbReference type="InterPro" id="IPR010982">
    <property type="entry name" value="Lambda_DNA-bd_dom_sf"/>
</dbReference>
<dbReference type="PANTHER" id="PTHR30146">
    <property type="entry name" value="LACI-RELATED TRANSCRIPTIONAL REPRESSOR"/>
    <property type="match status" value="1"/>
</dbReference>
<dbReference type="InterPro" id="IPR000843">
    <property type="entry name" value="HTH_LacI"/>
</dbReference>
<protein>
    <submittedName>
        <fullName evidence="5">LacI family transcriptional regulator</fullName>
    </submittedName>
</protein>
<dbReference type="PANTHER" id="PTHR30146:SF109">
    <property type="entry name" value="HTH-TYPE TRANSCRIPTIONAL REGULATOR GALS"/>
    <property type="match status" value="1"/>
</dbReference>
<dbReference type="PROSITE" id="PS50932">
    <property type="entry name" value="HTH_LACI_2"/>
    <property type="match status" value="1"/>
</dbReference>
<dbReference type="Pfam" id="PF13377">
    <property type="entry name" value="Peripla_BP_3"/>
    <property type="match status" value="1"/>
</dbReference>
<name>A0A7X6HEI8_9MICC</name>
<gene>
    <name evidence="5" type="ORF">HGG74_13575</name>
</gene>
<dbReference type="Pfam" id="PF00356">
    <property type="entry name" value="LacI"/>
    <property type="match status" value="1"/>
</dbReference>
<dbReference type="SMART" id="SM00354">
    <property type="entry name" value="HTH_LACI"/>
    <property type="match status" value="1"/>
</dbReference>
<keyword evidence="2" id="KW-0238">DNA-binding</keyword>
<evidence type="ECO:0000259" key="4">
    <source>
        <dbReference type="PROSITE" id="PS50932"/>
    </source>
</evidence>
<dbReference type="EMBL" id="JAAZSQ010000013">
    <property type="protein sequence ID" value="NKX55546.1"/>
    <property type="molecule type" value="Genomic_DNA"/>
</dbReference>
<proteinExistence type="predicted"/>
<dbReference type="AlphaFoldDB" id="A0A7X6HEI8"/>
<feature type="domain" description="HTH lacI-type" evidence="4">
    <location>
        <begin position="1"/>
        <end position="50"/>
    </location>
</feature>
<evidence type="ECO:0000313" key="6">
    <source>
        <dbReference type="Proteomes" id="UP000544090"/>
    </source>
</evidence>
<sequence>MAARAGVSTATVSRVLTGTAPVNEELAERVRTAAAELSYKPNAAARGLVLGTMRSLGILMPDMSNPYFFEVVDEINRAGAAQAFRTLVASSYGDPDAELETAKDLLPQVDGLFLLSSRIPVEGLRTLARAEVPVVLVNRIEVGVDLPMVAVDVFSVTMELCGQLLRQGHRKAVYLSGSPDSWQNRERWRAICTAAAMGLETECVQTDGTIESAYQAVDQALKHQPTALLAFNDLAAIGAVSRLRDLGLEVPASVSVTGFDDIPLARHTEPKLTTILSPTAELGRTAWNRMHALLQGIPSPAAQMLPAHLVIRDSLGPAKPIQ</sequence>
<dbReference type="GO" id="GO:0003700">
    <property type="term" value="F:DNA-binding transcription factor activity"/>
    <property type="evidence" value="ECO:0007669"/>
    <property type="project" value="TreeGrafter"/>
</dbReference>
<reference evidence="5 6" key="1">
    <citation type="submission" date="2020-04" db="EMBL/GenBank/DDBJ databases">
        <title>Arthrobacter sp. nov.</title>
        <authorList>
            <person name="Liu S."/>
        </authorList>
    </citation>
    <scope>NUCLEOTIDE SEQUENCE [LARGE SCALE GENOMIC DNA]</scope>
    <source>
        <strain evidence="5 6">E918</strain>
    </source>
</reference>
<dbReference type="Gene3D" id="3.40.50.2300">
    <property type="match status" value="2"/>
</dbReference>
<dbReference type="CDD" id="cd06267">
    <property type="entry name" value="PBP1_LacI_sugar_binding-like"/>
    <property type="match status" value="1"/>
</dbReference>
<evidence type="ECO:0000313" key="5">
    <source>
        <dbReference type="EMBL" id="NKX55546.1"/>
    </source>
</evidence>
<dbReference type="GO" id="GO:0000976">
    <property type="term" value="F:transcription cis-regulatory region binding"/>
    <property type="evidence" value="ECO:0007669"/>
    <property type="project" value="TreeGrafter"/>
</dbReference>
<organism evidence="5 6">
    <name type="scientific">Arthrobacter mobilis</name>
    <dbReference type="NCBI Taxonomy" id="2724944"/>
    <lineage>
        <taxon>Bacteria</taxon>
        <taxon>Bacillati</taxon>
        <taxon>Actinomycetota</taxon>
        <taxon>Actinomycetes</taxon>
        <taxon>Micrococcales</taxon>
        <taxon>Micrococcaceae</taxon>
        <taxon>Arthrobacter</taxon>
    </lineage>
</organism>
<accession>A0A7X6HEI8</accession>
<keyword evidence="1" id="KW-0805">Transcription regulation</keyword>
<dbReference type="Proteomes" id="UP000544090">
    <property type="component" value="Unassembled WGS sequence"/>
</dbReference>
<dbReference type="InterPro" id="IPR028082">
    <property type="entry name" value="Peripla_BP_I"/>
</dbReference>
<dbReference type="InterPro" id="IPR046335">
    <property type="entry name" value="LacI/GalR-like_sensor"/>
</dbReference>
<dbReference type="SUPFAM" id="SSF47413">
    <property type="entry name" value="lambda repressor-like DNA-binding domains"/>
    <property type="match status" value="1"/>
</dbReference>
<dbReference type="Gene3D" id="1.10.260.40">
    <property type="entry name" value="lambda repressor-like DNA-binding domains"/>
    <property type="match status" value="1"/>
</dbReference>
<evidence type="ECO:0000256" key="1">
    <source>
        <dbReference type="ARBA" id="ARBA00023015"/>
    </source>
</evidence>
<comment type="caution">
    <text evidence="5">The sequence shown here is derived from an EMBL/GenBank/DDBJ whole genome shotgun (WGS) entry which is preliminary data.</text>
</comment>